<accession>A0ACB5RD64</accession>
<evidence type="ECO:0000313" key="2">
    <source>
        <dbReference type="Proteomes" id="UP001058074"/>
    </source>
</evidence>
<evidence type="ECO:0000313" key="1">
    <source>
        <dbReference type="EMBL" id="GKX66706.1"/>
    </source>
</evidence>
<protein>
    <submittedName>
        <fullName evidence="1">Maltodextrin glucosidase</fullName>
    </submittedName>
</protein>
<keyword evidence="2" id="KW-1185">Reference proteome</keyword>
<gene>
    <name evidence="1" type="ORF">rsdtw13_19640</name>
</gene>
<name>A0ACB5RD64_9CLOT</name>
<sequence length="437" mass="50688">MDLQNNYVFYHIYPLGFCNAEEINNFNSEPKPRITKILNWIEHLNTLGINALYLGPVFESTKHGYDTADYLKIDRRLGSNEDFKLVCDSLHEAGIQIFLDGVFNHVGRDFWAFKDVQINKQNSKFKDWFYIDFNRNSYDNDGFYYEGWEGHYDLVKLNLNNADVKNHIFSAISSWVTEFNIDGLRLDVAYSLDKNFIRELSAFCKKLKPNFFLIGEIIHGDYNSIVGKDLLDSATNYECYKGIYSSFNSENMFEIEYSLNRQFGNGGIYKDLPLYSFVENHDVVRLASVLTDPNHLKLAYGLLFTMPGIPSIYYGGEWGLKGDKSKGDSALRPALELDSLEDNDLTKFISSLVAIRKDSKALAFGNYKKEHLTNHQYVFSRELEDEKIIIAINIEKKPYVLNYKFPKEKAIDLLTKKEYVFDGSFILEPYSIYIFKM</sequence>
<proteinExistence type="predicted"/>
<comment type="caution">
    <text evidence="1">The sequence shown here is derived from an EMBL/GenBank/DDBJ whole genome shotgun (WGS) entry which is preliminary data.</text>
</comment>
<dbReference type="Proteomes" id="UP001058074">
    <property type="component" value="Unassembled WGS sequence"/>
</dbReference>
<dbReference type="EMBL" id="BROD01000001">
    <property type="protein sequence ID" value="GKX66706.1"/>
    <property type="molecule type" value="Genomic_DNA"/>
</dbReference>
<reference evidence="1" key="1">
    <citation type="journal article" date="2025" name="Int. J. Syst. Evol. Microbiol.">
        <title>Inconstantimicrobium mannanitabidum sp. nov., a novel member of the family Clostridiaceae isolated from anoxic soil under the treatment of reductive soil disinfestation.</title>
        <authorList>
            <person name="Ueki A."/>
            <person name="Tonouchi A."/>
            <person name="Honma S."/>
            <person name="Kaku N."/>
            <person name="Ueki K."/>
        </authorList>
    </citation>
    <scope>NUCLEOTIDE SEQUENCE</scope>
    <source>
        <strain evidence="1">TW13</strain>
    </source>
</reference>
<organism evidence="1 2">
    <name type="scientific">Inconstantimicrobium mannanitabidum</name>
    <dbReference type="NCBI Taxonomy" id="1604901"/>
    <lineage>
        <taxon>Bacteria</taxon>
        <taxon>Bacillati</taxon>
        <taxon>Bacillota</taxon>
        <taxon>Clostridia</taxon>
        <taxon>Eubacteriales</taxon>
        <taxon>Clostridiaceae</taxon>
        <taxon>Inconstantimicrobium</taxon>
    </lineage>
</organism>